<evidence type="ECO:0000313" key="3">
    <source>
        <dbReference type="EMBL" id="AEH86872.1"/>
    </source>
</evidence>
<proteinExistence type="predicted"/>
<keyword evidence="1" id="KW-0732">Signal</keyword>
<accession>F7YFR7</accession>
<feature type="chain" id="PRO_5003372580" description="SnoaL-like domain-containing protein" evidence="1">
    <location>
        <begin position="24"/>
        <end position="162"/>
    </location>
</feature>
<dbReference type="Gene3D" id="3.10.450.50">
    <property type="match status" value="1"/>
</dbReference>
<dbReference type="HOGENOM" id="CLU_100997_2_1_5"/>
<organism evidence="3 4">
    <name type="scientific">Mesorhizobium opportunistum (strain LMG 24607 / HAMBI 3007 / WSM2075)</name>
    <dbReference type="NCBI Taxonomy" id="536019"/>
    <lineage>
        <taxon>Bacteria</taxon>
        <taxon>Pseudomonadati</taxon>
        <taxon>Pseudomonadota</taxon>
        <taxon>Alphaproteobacteria</taxon>
        <taxon>Hyphomicrobiales</taxon>
        <taxon>Phyllobacteriaceae</taxon>
        <taxon>Mesorhizobium</taxon>
    </lineage>
</organism>
<dbReference type="InterPro" id="IPR037401">
    <property type="entry name" value="SnoaL-like"/>
</dbReference>
<feature type="domain" description="SnoaL-like" evidence="2">
    <location>
        <begin position="48"/>
        <end position="144"/>
    </location>
</feature>
<dbReference type="AlphaFoldDB" id="F7YFR7"/>
<sequence length="162" mass="18183">MLRLRSFAAAAFAVVVLTVAAHAGNAKPAKEAVRQHQLIQENRALVLKAYQALFGDHDLSALDRYWADKYIQHNPTMTDGRDSVKKLLESMGVANWPKQKVDFKRVIAEGDLVMTEVVQPKTGDMAETVIVDIFRVEDGKIAEHWDVMQPVPANPTNKRPMY</sequence>
<dbReference type="PANTHER" id="PTHR38436">
    <property type="entry name" value="POLYKETIDE CYCLASE SNOAL-LIKE DOMAIN"/>
    <property type="match status" value="1"/>
</dbReference>
<dbReference type="InterPro" id="IPR032710">
    <property type="entry name" value="NTF2-like_dom_sf"/>
</dbReference>
<gene>
    <name evidence="3" type="ordered locus">Mesop_2398</name>
</gene>
<dbReference type="KEGG" id="mop:Mesop_2398"/>
<evidence type="ECO:0000259" key="2">
    <source>
        <dbReference type="Pfam" id="PF12680"/>
    </source>
</evidence>
<dbReference type="EMBL" id="CP002279">
    <property type="protein sequence ID" value="AEH86872.1"/>
    <property type="molecule type" value="Genomic_DNA"/>
</dbReference>
<evidence type="ECO:0000313" key="4">
    <source>
        <dbReference type="Proteomes" id="UP000001623"/>
    </source>
</evidence>
<dbReference type="eggNOG" id="COG4922">
    <property type="taxonomic scope" value="Bacteria"/>
</dbReference>
<reference evidence="3 4" key="1">
    <citation type="submission" date="2010-10" db="EMBL/GenBank/DDBJ databases">
        <title>Complete sequence of Mesorhizobium opportunistum WSM2075.</title>
        <authorList>
            <consortium name="US DOE Joint Genome Institute"/>
            <person name="Lucas S."/>
            <person name="Copeland A."/>
            <person name="Lapidus A."/>
            <person name="Cheng J.-F."/>
            <person name="Bruce D."/>
            <person name="Goodwin L."/>
            <person name="Pitluck S."/>
            <person name="Chertkov O."/>
            <person name="Misra M."/>
            <person name="Detter J.C."/>
            <person name="Han C."/>
            <person name="Tapia R."/>
            <person name="Land M."/>
            <person name="Hauser L."/>
            <person name="Kyrpides N."/>
            <person name="Ovchinnikova G."/>
            <person name="Mavrommatis K.M."/>
            <person name="Tiwari R.P."/>
            <person name="Howieson J.G."/>
            <person name="O'Hara G.W."/>
            <person name="Nandasena K.G."/>
            <person name="Woyke T."/>
        </authorList>
    </citation>
    <scope>NUCLEOTIDE SEQUENCE [LARGE SCALE GENOMIC DNA]</scope>
    <source>
        <strain evidence="4">LMG 24607 / HAMBI 3007 / WSM2075</strain>
    </source>
</reference>
<dbReference type="GO" id="GO:0030638">
    <property type="term" value="P:polyketide metabolic process"/>
    <property type="evidence" value="ECO:0007669"/>
    <property type="project" value="InterPro"/>
</dbReference>
<dbReference type="SUPFAM" id="SSF54427">
    <property type="entry name" value="NTF2-like"/>
    <property type="match status" value="1"/>
</dbReference>
<dbReference type="InterPro" id="IPR009959">
    <property type="entry name" value="Cyclase_SnoaL-like"/>
</dbReference>
<dbReference type="Proteomes" id="UP000001623">
    <property type="component" value="Chromosome"/>
</dbReference>
<protein>
    <recommendedName>
        <fullName evidence="2">SnoaL-like domain-containing protein</fullName>
    </recommendedName>
</protein>
<dbReference type="PANTHER" id="PTHR38436:SF1">
    <property type="entry name" value="ESTER CYCLASE"/>
    <property type="match status" value="1"/>
</dbReference>
<dbReference type="STRING" id="536019.Mesop_2398"/>
<feature type="signal peptide" evidence="1">
    <location>
        <begin position="1"/>
        <end position="23"/>
    </location>
</feature>
<dbReference type="Pfam" id="PF12680">
    <property type="entry name" value="SnoaL_2"/>
    <property type="match status" value="1"/>
</dbReference>
<name>F7YFR7_MESOW</name>
<evidence type="ECO:0000256" key="1">
    <source>
        <dbReference type="SAM" id="SignalP"/>
    </source>
</evidence>